<sequence>MRHSSGNISTTLEMLPGLEGFQLETYGRVDKQTTTHAHSDTRTSRCYDPSKFHVFTQSSVSFHLSRCRDAQFLYPTNAREAEAAISQ</sequence>
<dbReference type="Proteomes" id="UP001279410">
    <property type="component" value="Unassembled WGS sequence"/>
</dbReference>
<reference evidence="1" key="1">
    <citation type="submission" date="2022-08" db="EMBL/GenBank/DDBJ databases">
        <title>Genome sequencing of akame (Lates japonicus).</title>
        <authorList>
            <person name="Hashiguchi Y."/>
            <person name="Takahashi H."/>
        </authorList>
    </citation>
    <scope>NUCLEOTIDE SEQUENCE</scope>
    <source>
        <strain evidence="1">Kochi</strain>
    </source>
</reference>
<comment type="caution">
    <text evidence="1">The sequence shown here is derived from an EMBL/GenBank/DDBJ whole genome shotgun (WGS) entry which is preliminary data.</text>
</comment>
<gene>
    <name evidence="1" type="ORF">AKAME5_000374400</name>
</gene>
<protein>
    <submittedName>
        <fullName evidence="1">CDK5 and ABL1 enzyme substrate 2-like protein</fullName>
    </submittedName>
</protein>
<keyword evidence="2" id="KW-1185">Reference proteome</keyword>
<name>A0AAD3MBQ0_LATJO</name>
<evidence type="ECO:0000313" key="2">
    <source>
        <dbReference type="Proteomes" id="UP001279410"/>
    </source>
</evidence>
<proteinExistence type="predicted"/>
<dbReference type="AlphaFoldDB" id="A0AAD3MBQ0"/>
<dbReference type="EMBL" id="BRZM01000009">
    <property type="protein sequence ID" value="GLD50569.1"/>
    <property type="molecule type" value="Genomic_DNA"/>
</dbReference>
<accession>A0AAD3MBQ0</accession>
<organism evidence="1 2">
    <name type="scientific">Lates japonicus</name>
    <name type="common">Japanese lates</name>
    <dbReference type="NCBI Taxonomy" id="270547"/>
    <lineage>
        <taxon>Eukaryota</taxon>
        <taxon>Metazoa</taxon>
        <taxon>Chordata</taxon>
        <taxon>Craniata</taxon>
        <taxon>Vertebrata</taxon>
        <taxon>Euteleostomi</taxon>
        <taxon>Actinopterygii</taxon>
        <taxon>Neopterygii</taxon>
        <taxon>Teleostei</taxon>
        <taxon>Neoteleostei</taxon>
        <taxon>Acanthomorphata</taxon>
        <taxon>Carangaria</taxon>
        <taxon>Carangaria incertae sedis</taxon>
        <taxon>Centropomidae</taxon>
        <taxon>Lates</taxon>
    </lineage>
</organism>
<evidence type="ECO:0000313" key="1">
    <source>
        <dbReference type="EMBL" id="GLD50569.1"/>
    </source>
</evidence>